<dbReference type="AlphaFoldDB" id="C0C6L8"/>
<dbReference type="SMART" id="SM00448">
    <property type="entry name" value="REC"/>
    <property type="match status" value="1"/>
</dbReference>
<dbReference type="Gene3D" id="2.40.50.1020">
    <property type="entry name" value="LytTr DNA-binding domain"/>
    <property type="match status" value="1"/>
</dbReference>
<sequence length="271" mass="31521">MLRHTSHYDIVEEKNKKTKITPDKMIHKEEKMKIAVCEDNNKERKALCEQIKTAMARQDVEAEIEEFGTAEELLKAAKKIFFSMFFLDFLLPGISGMDAALKLRREGNYSPVVFTTVTKDYLSQSFSSVWAVHYLLKPVEQEGVDEAFFRALKVLEGAEKSLKIMVSRHFERIPYSDIYYIEGNNRNCIVHTRTGTYNPYESVQGMTEKLADSRFLRSHRSYVINLDHVIAVQRGKAVMRDDMLIPIRRGETELVRRAWEERKFEIVGRNA</sequence>
<dbReference type="eggNOG" id="COG3279">
    <property type="taxonomic scope" value="Bacteria"/>
</dbReference>
<dbReference type="Proteomes" id="UP000004893">
    <property type="component" value="Unassembled WGS sequence"/>
</dbReference>
<dbReference type="PROSITE" id="PS50930">
    <property type="entry name" value="HTH_LYTTR"/>
    <property type="match status" value="1"/>
</dbReference>
<dbReference type="GO" id="GO:0000156">
    <property type="term" value="F:phosphorelay response regulator activity"/>
    <property type="evidence" value="ECO:0007669"/>
    <property type="project" value="InterPro"/>
</dbReference>
<reference evidence="6" key="1">
    <citation type="submission" date="2009-02" db="EMBL/GenBank/DDBJ databases">
        <authorList>
            <person name="Fulton L."/>
            <person name="Clifton S."/>
            <person name="Fulton B."/>
            <person name="Xu J."/>
            <person name="Minx P."/>
            <person name="Pepin K.H."/>
            <person name="Johnson M."/>
            <person name="Bhonagiri V."/>
            <person name="Nash W.E."/>
            <person name="Mardis E.R."/>
            <person name="Wilson R.K."/>
        </authorList>
    </citation>
    <scope>NUCLEOTIDE SEQUENCE [LARGE SCALE GENOMIC DNA]</scope>
    <source>
        <strain evidence="6">DSM 15053</strain>
    </source>
</reference>
<feature type="domain" description="Response regulatory" evidence="4">
    <location>
        <begin position="33"/>
        <end position="152"/>
    </location>
</feature>
<accession>C0C6L8</accession>
<dbReference type="PANTHER" id="PTHR37299:SF1">
    <property type="entry name" value="STAGE 0 SPORULATION PROTEIN A HOMOLOG"/>
    <property type="match status" value="1"/>
</dbReference>
<dbReference type="GO" id="GO:0003677">
    <property type="term" value="F:DNA binding"/>
    <property type="evidence" value="ECO:0007669"/>
    <property type="project" value="UniProtKB-KW"/>
</dbReference>
<keyword evidence="6" id="KW-0238">DNA-binding</keyword>
<dbReference type="InterPro" id="IPR046947">
    <property type="entry name" value="LytR-like"/>
</dbReference>
<dbReference type="PROSITE" id="PS50110">
    <property type="entry name" value="RESPONSE_REGULATORY"/>
    <property type="match status" value="1"/>
</dbReference>
<dbReference type="EMBL" id="ABYI02000044">
    <property type="protein sequence ID" value="EEG72179.1"/>
    <property type="molecule type" value="Genomic_DNA"/>
</dbReference>
<evidence type="ECO:0000256" key="2">
    <source>
        <dbReference type="ARBA" id="ARBA00024867"/>
    </source>
</evidence>
<name>C0C6L8_9FIRM</name>
<dbReference type="Pfam" id="PF04397">
    <property type="entry name" value="LytTR"/>
    <property type="match status" value="1"/>
</dbReference>
<dbReference type="InterPro" id="IPR007492">
    <property type="entry name" value="LytTR_DNA-bd_dom"/>
</dbReference>
<protein>
    <recommendedName>
        <fullName evidence="1">Stage 0 sporulation protein A homolog</fullName>
    </recommendedName>
</protein>
<dbReference type="PANTHER" id="PTHR37299">
    <property type="entry name" value="TRANSCRIPTIONAL REGULATOR-RELATED"/>
    <property type="match status" value="1"/>
</dbReference>
<dbReference type="InterPro" id="IPR011006">
    <property type="entry name" value="CheY-like_superfamily"/>
</dbReference>
<keyword evidence="3" id="KW-0597">Phosphoprotein</keyword>
<proteinExistence type="predicted"/>
<gene>
    <name evidence="6" type="ORF">CLOHYLEM_07757</name>
</gene>
<dbReference type="InterPro" id="IPR001789">
    <property type="entry name" value="Sig_transdc_resp-reg_receiver"/>
</dbReference>
<evidence type="ECO:0000256" key="3">
    <source>
        <dbReference type="PROSITE-ProRule" id="PRU00169"/>
    </source>
</evidence>
<dbReference type="SUPFAM" id="SSF52172">
    <property type="entry name" value="CheY-like"/>
    <property type="match status" value="1"/>
</dbReference>
<feature type="modified residue" description="4-aspartylphosphate" evidence="3">
    <location>
        <position position="88"/>
    </location>
</feature>
<evidence type="ECO:0000259" key="5">
    <source>
        <dbReference type="PROSITE" id="PS50930"/>
    </source>
</evidence>
<dbReference type="Pfam" id="PF00072">
    <property type="entry name" value="Response_reg"/>
    <property type="match status" value="1"/>
</dbReference>
<organism evidence="6 7">
    <name type="scientific">[Clostridium] hylemonae DSM 15053</name>
    <dbReference type="NCBI Taxonomy" id="553973"/>
    <lineage>
        <taxon>Bacteria</taxon>
        <taxon>Bacillati</taxon>
        <taxon>Bacillota</taxon>
        <taxon>Clostridia</taxon>
        <taxon>Lachnospirales</taxon>
        <taxon>Lachnospiraceae</taxon>
    </lineage>
</organism>
<evidence type="ECO:0000259" key="4">
    <source>
        <dbReference type="PROSITE" id="PS50110"/>
    </source>
</evidence>
<dbReference type="STRING" id="553973.CLOHYLEM_07757"/>
<feature type="domain" description="HTH LytTR-type" evidence="5">
    <location>
        <begin position="162"/>
        <end position="261"/>
    </location>
</feature>
<keyword evidence="7" id="KW-1185">Reference proteome</keyword>
<dbReference type="HOGENOM" id="CLU_000445_14_2_9"/>
<evidence type="ECO:0000313" key="6">
    <source>
        <dbReference type="EMBL" id="EEG72179.1"/>
    </source>
</evidence>
<reference evidence="6" key="2">
    <citation type="submission" date="2013-06" db="EMBL/GenBank/DDBJ databases">
        <title>Draft genome sequence of Clostridium hylemonae (DSM 15053).</title>
        <authorList>
            <person name="Sudarsanam P."/>
            <person name="Ley R."/>
            <person name="Guruge J."/>
            <person name="Turnbaugh P.J."/>
            <person name="Mahowald M."/>
            <person name="Liep D."/>
            <person name="Gordon J."/>
        </authorList>
    </citation>
    <scope>NUCLEOTIDE SEQUENCE</scope>
    <source>
        <strain evidence="6">DSM 15053</strain>
    </source>
</reference>
<comment type="function">
    <text evidence="2">May play the central regulatory role in sporulation. It may be an element of the effector pathway responsible for the activation of sporulation genes in response to nutritional stress. Spo0A may act in concert with spo0H (a sigma factor) to control the expression of some genes that are critical to the sporulation process.</text>
</comment>
<evidence type="ECO:0000256" key="1">
    <source>
        <dbReference type="ARBA" id="ARBA00018672"/>
    </source>
</evidence>
<evidence type="ECO:0000313" key="7">
    <source>
        <dbReference type="Proteomes" id="UP000004893"/>
    </source>
</evidence>
<comment type="caution">
    <text evidence="6">The sequence shown here is derived from an EMBL/GenBank/DDBJ whole genome shotgun (WGS) entry which is preliminary data.</text>
</comment>
<dbReference type="SMART" id="SM00850">
    <property type="entry name" value="LytTR"/>
    <property type="match status" value="1"/>
</dbReference>
<dbReference type="Gene3D" id="3.40.50.2300">
    <property type="match status" value="1"/>
</dbReference>